<feature type="region of interest" description="Disordered" evidence="1">
    <location>
        <begin position="272"/>
        <end position="291"/>
    </location>
</feature>
<dbReference type="OrthoDB" id="5900038at2759"/>
<dbReference type="PANTHER" id="PTHR34005:SF7">
    <property type="entry name" value="PROTEIN CBG26726"/>
    <property type="match status" value="1"/>
</dbReference>
<feature type="region of interest" description="Disordered" evidence="1">
    <location>
        <begin position="1138"/>
        <end position="1184"/>
    </location>
</feature>
<dbReference type="EMBL" id="GL379920">
    <property type="protein sequence ID" value="EGT35192.1"/>
    <property type="molecule type" value="Genomic_DNA"/>
</dbReference>
<dbReference type="HOGENOM" id="CLU_272649_0_0_1"/>
<feature type="compositionally biased region" description="Polar residues" evidence="1">
    <location>
        <begin position="443"/>
        <end position="461"/>
    </location>
</feature>
<name>G0NPF9_CAEBE</name>
<dbReference type="InParanoid" id="G0NPF9"/>
<evidence type="ECO:0000256" key="1">
    <source>
        <dbReference type="SAM" id="MobiDB-lite"/>
    </source>
</evidence>
<sequence length="1184" mass="131995">MFFFFNSGHAAKKKALRLEAEFGYPVTEIPFFPSVLVYSVDTQTIGEHAKIILADGNSKYVQKKSLKFIWEFLVKYFKAPYFPRSIIQELQKSQFPANTLAVSFAMRFFKVGQRCNDFVPIKEPSDKILYTYQRVSENIQVTYMNLNGKEYLAGICYYAAVHGMPKMMSLDTKLLFMKFACSNQYLPDCRRPSNCYAGIQYYSRDCKIAGKSVVVDFKDPQRGVCHKEIDFSKDDAYKYTECAECAEEFENYDWMWPVATVTAPVTEIKAPDAAESKNPRKSEPHPLSSTPLFKRVETLIKNARVSPVDVNKESKEAESNGSTRVTTDPLGVTSFLEPLTAQTPVSKPAPEPLGAANSVSTKSVPSKSALSRPEDATVTLEQPLDGELSQSLQSLLNLELDLSCEVKPLERSSKPPRAKPRAKYGRAQPSEQLRQVEAPKNAITVSPQDTEPATSSSPRTLMESNPAQALSLLESVIAESDIPCEGPEEVCPFSPTKPLMETDPARALSLLESVIADSEIPCEGPEEVCPFTPTKSLLETEPAQALSLLEQSVNSVDGSIFDEVLQQDDDTQSSTSNEHEFYSCSSSPVITPGPSDPSDFSEHSPATSSMESLLEDLDAIEAECRWTKAQVKAAEEVISSASSTESLADGYDQLEEGITDLDSDIEIKMLSRLRREVEKDKIILQARQGYPITRTPYVPPILDLVVDTKTLQEYDVMLKLFLAKDGSDLVKTKSLEFIRQRLMNYFINYPAIHQGLKESPFPCNTIAVTFTTLNFHVGDTCTEFIPTEGKWESGYFTHQRLSENLQSTHLNLNGRQYLAGLCYYPVVHGMPKMINLNRNLINQAIGGVEVYPSEDRTLAIAYDKYHVYGRYCETAGRRVVVNFADETRGVCHQEIDYTKKNAYKFTQCEECAEEKKTYKWVPPRKVATVTPPTFKVQESAPEEQVPSEEAEMISFLKSADIGLPELKTLVSNAATNAQETSRKNLDQPKRNVTTIRIVLSYPPTQTSEAVVSGPNEDSTVTSEFDRLKKQLPESVKLLGLTSVKTVVDKPSEEVAAVKNVRPFNSTKLLLETEGFRAPSRVESVITNDGSTDDQVSDEDTQSSTSAESIPAFPVLVPYLSEFTTFSEKELEKLQEQLHEDTTYDEELEVGVSSASSTESLMDDFEKVEDETTDIDSEIDAEIVN</sequence>
<feature type="region of interest" description="Disordered" evidence="1">
    <location>
        <begin position="568"/>
        <end position="610"/>
    </location>
</feature>
<dbReference type="eggNOG" id="KOG4297">
    <property type="taxonomic scope" value="Eukaryota"/>
</dbReference>
<keyword evidence="3" id="KW-1185">Reference proteome</keyword>
<feature type="compositionally biased region" description="Polar residues" evidence="1">
    <location>
        <begin position="357"/>
        <end position="369"/>
    </location>
</feature>
<dbReference type="AlphaFoldDB" id="G0NPF9"/>
<protein>
    <submittedName>
        <fullName evidence="2">Uncharacterized protein</fullName>
    </submittedName>
</protein>
<feature type="compositionally biased region" description="Acidic residues" evidence="1">
    <location>
        <begin position="1090"/>
        <end position="1100"/>
    </location>
</feature>
<accession>G0NPF9</accession>
<gene>
    <name evidence="2" type="ORF">CAEBREN_08240</name>
</gene>
<feature type="compositionally biased region" description="Basic and acidic residues" evidence="1">
    <location>
        <begin position="272"/>
        <end position="284"/>
    </location>
</feature>
<reference evidence="3" key="1">
    <citation type="submission" date="2011-07" db="EMBL/GenBank/DDBJ databases">
        <authorList>
            <consortium name="Caenorhabditis brenneri Sequencing and Analysis Consortium"/>
            <person name="Wilson R.K."/>
        </authorList>
    </citation>
    <scope>NUCLEOTIDE SEQUENCE [LARGE SCALE GENOMIC DNA]</scope>
    <source>
        <strain evidence="3">PB2801</strain>
    </source>
</reference>
<feature type="compositionally biased region" description="Acidic residues" evidence="1">
    <location>
        <begin position="1160"/>
        <end position="1184"/>
    </location>
</feature>
<proteinExistence type="predicted"/>
<evidence type="ECO:0000313" key="3">
    <source>
        <dbReference type="Proteomes" id="UP000008068"/>
    </source>
</evidence>
<feature type="region of interest" description="Disordered" evidence="1">
    <location>
        <begin position="408"/>
        <end position="461"/>
    </location>
</feature>
<dbReference type="STRING" id="135651.G0NPF9"/>
<feature type="region of interest" description="Disordered" evidence="1">
    <location>
        <begin position="1085"/>
        <end position="1108"/>
    </location>
</feature>
<dbReference type="PANTHER" id="PTHR34005">
    <property type="entry name" value="PROTEIN CBG15054-RELATED"/>
    <property type="match status" value="1"/>
</dbReference>
<dbReference type="Proteomes" id="UP000008068">
    <property type="component" value="Unassembled WGS sequence"/>
</dbReference>
<evidence type="ECO:0000313" key="2">
    <source>
        <dbReference type="EMBL" id="EGT35192.1"/>
    </source>
</evidence>
<organism evidence="3">
    <name type="scientific">Caenorhabditis brenneri</name>
    <name type="common">Nematode worm</name>
    <dbReference type="NCBI Taxonomy" id="135651"/>
    <lineage>
        <taxon>Eukaryota</taxon>
        <taxon>Metazoa</taxon>
        <taxon>Ecdysozoa</taxon>
        <taxon>Nematoda</taxon>
        <taxon>Chromadorea</taxon>
        <taxon>Rhabditida</taxon>
        <taxon>Rhabditina</taxon>
        <taxon>Rhabditomorpha</taxon>
        <taxon>Rhabditoidea</taxon>
        <taxon>Rhabditidae</taxon>
        <taxon>Peloderinae</taxon>
        <taxon>Caenorhabditis</taxon>
    </lineage>
</organism>
<feature type="region of interest" description="Disordered" evidence="1">
    <location>
        <begin position="307"/>
        <end position="384"/>
    </location>
</feature>
<feature type="compositionally biased region" description="Basic residues" evidence="1">
    <location>
        <begin position="414"/>
        <end position="424"/>
    </location>
</feature>